<evidence type="ECO:0000313" key="12">
    <source>
        <dbReference type="Proteomes" id="UP001162162"/>
    </source>
</evidence>
<dbReference type="GO" id="GO:0005743">
    <property type="term" value="C:mitochondrial inner membrane"/>
    <property type="evidence" value="ECO:0007669"/>
    <property type="project" value="UniProtKB-SubCell"/>
</dbReference>
<name>A0AAV8YVR7_9CUCU</name>
<comment type="similarity">
    <text evidence="2">Belongs to the TMEM242 family.</text>
</comment>
<evidence type="ECO:0000256" key="1">
    <source>
        <dbReference type="ARBA" id="ARBA00004448"/>
    </source>
</evidence>
<evidence type="ECO:0000256" key="6">
    <source>
        <dbReference type="ARBA" id="ARBA00022989"/>
    </source>
</evidence>
<sequence length="149" mass="16235">MDRNIETLEPTERTEMSKEFKVKAGLFLAGVSGISAIIGFGVTVVSAKKQDPVYFGKGMIPTKELPETGASLALRALGWGTLYAVAGCGILCYGIWKLSGANNLQEFRYKMGSILPPIPKNNPPQGRTEFSGLNDLLDYLQHQKGARDR</sequence>
<dbReference type="AlphaFoldDB" id="A0AAV8YVR7"/>
<evidence type="ECO:0000256" key="9">
    <source>
        <dbReference type="ARBA" id="ARBA00045905"/>
    </source>
</evidence>
<reference evidence="11" key="1">
    <citation type="journal article" date="2023" name="Insect Mol. Biol.">
        <title>Genome sequencing provides insights into the evolution of gene families encoding plant cell wall-degrading enzymes in longhorned beetles.</title>
        <authorList>
            <person name="Shin N.R."/>
            <person name="Okamura Y."/>
            <person name="Kirsch R."/>
            <person name="Pauchet Y."/>
        </authorList>
    </citation>
    <scope>NUCLEOTIDE SEQUENCE</scope>
    <source>
        <strain evidence="11">AMC_N1</strain>
    </source>
</reference>
<evidence type="ECO:0000313" key="11">
    <source>
        <dbReference type="EMBL" id="KAJ8955602.1"/>
    </source>
</evidence>
<dbReference type="EMBL" id="JAPWTK010000037">
    <property type="protein sequence ID" value="KAJ8955602.1"/>
    <property type="molecule type" value="Genomic_DNA"/>
</dbReference>
<dbReference type="PANTHER" id="PTHR13141">
    <property type="entry name" value="TRANSMEMBRANE PROTEIN 242"/>
    <property type="match status" value="1"/>
</dbReference>
<proteinExistence type="inferred from homology"/>
<comment type="function">
    <text evidence="9">Scaffold protein that participates in the c-ring assembly of mitochondrial ATP synthase (F(1)F(0) ATP synthase or complex V) by facilitating the membrane insertion and oligomer formation of the subunit c/ATP5MC3. Participates in the incorporation of the c-ring into vestigial complexes. Additionally influences the incorporation of subunits MT-ATP6, MT-ATP8, ATP5MJ, and ATP5MK in the ATP synthase.</text>
</comment>
<comment type="caution">
    <text evidence="11">The sequence shown here is derived from an EMBL/GenBank/DDBJ whole genome shotgun (WGS) entry which is preliminary data.</text>
</comment>
<evidence type="ECO:0000256" key="10">
    <source>
        <dbReference type="SAM" id="Phobius"/>
    </source>
</evidence>
<dbReference type="InterPro" id="IPR009792">
    <property type="entry name" value="TMEM242"/>
</dbReference>
<feature type="transmembrane region" description="Helical" evidence="10">
    <location>
        <begin position="26"/>
        <end position="47"/>
    </location>
</feature>
<evidence type="ECO:0000256" key="7">
    <source>
        <dbReference type="ARBA" id="ARBA00023128"/>
    </source>
</evidence>
<keyword evidence="4 10" id="KW-0812">Transmembrane</keyword>
<protein>
    <recommendedName>
        <fullName evidence="3">Transmembrane protein 242</fullName>
    </recommendedName>
</protein>
<keyword evidence="8 10" id="KW-0472">Membrane</keyword>
<comment type="subcellular location">
    <subcellularLocation>
        <location evidence="1">Mitochondrion inner membrane</location>
        <topology evidence="1">Multi-pass membrane protein</topology>
    </subcellularLocation>
</comment>
<dbReference type="Proteomes" id="UP001162162">
    <property type="component" value="Unassembled WGS sequence"/>
</dbReference>
<evidence type="ECO:0000256" key="4">
    <source>
        <dbReference type="ARBA" id="ARBA00022692"/>
    </source>
</evidence>
<keyword evidence="7" id="KW-0496">Mitochondrion</keyword>
<keyword evidence="12" id="KW-1185">Reference proteome</keyword>
<accession>A0AAV8YVR7</accession>
<evidence type="ECO:0000256" key="5">
    <source>
        <dbReference type="ARBA" id="ARBA00022792"/>
    </source>
</evidence>
<gene>
    <name evidence="11" type="ORF">NQ318_001432</name>
</gene>
<evidence type="ECO:0000256" key="8">
    <source>
        <dbReference type="ARBA" id="ARBA00023136"/>
    </source>
</evidence>
<organism evidence="11 12">
    <name type="scientific">Aromia moschata</name>
    <dbReference type="NCBI Taxonomy" id="1265417"/>
    <lineage>
        <taxon>Eukaryota</taxon>
        <taxon>Metazoa</taxon>
        <taxon>Ecdysozoa</taxon>
        <taxon>Arthropoda</taxon>
        <taxon>Hexapoda</taxon>
        <taxon>Insecta</taxon>
        <taxon>Pterygota</taxon>
        <taxon>Neoptera</taxon>
        <taxon>Endopterygota</taxon>
        <taxon>Coleoptera</taxon>
        <taxon>Polyphaga</taxon>
        <taxon>Cucujiformia</taxon>
        <taxon>Chrysomeloidea</taxon>
        <taxon>Cerambycidae</taxon>
        <taxon>Cerambycinae</taxon>
        <taxon>Callichromatini</taxon>
        <taxon>Aromia</taxon>
    </lineage>
</organism>
<feature type="transmembrane region" description="Helical" evidence="10">
    <location>
        <begin position="76"/>
        <end position="96"/>
    </location>
</feature>
<evidence type="ECO:0000256" key="2">
    <source>
        <dbReference type="ARBA" id="ARBA00007570"/>
    </source>
</evidence>
<keyword evidence="6 10" id="KW-1133">Transmembrane helix</keyword>
<evidence type="ECO:0000256" key="3">
    <source>
        <dbReference type="ARBA" id="ARBA00013934"/>
    </source>
</evidence>
<keyword evidence="5" id="KW-0999">Mitochondrion inner membrane</keyword>
<dbReference type="PANTHER" id="PTHR13141:SF4">
    <property type="entry name" value="TRANSMEMBRANE PROTEIN 242"/>
    <property type="match status" value="1"/>
</dbReference>
<dbReference type="Pfam" id="PF07096">
    <property type="entry name" value="DUF1358"/>
    <property type="match status" value="1"/>
</dbReference>